<feature type="transmembrane region" description="Helical" evidence="1">
    <location>
        <begin position="107"/>
        <end position="125"/>
    </location>
</feature>
<keyword evidence="1" id="KW-0812">Transmembrane</keyword>
<evidence type="ECO:0000313" key="5">
    <source>
        <dbReference type="Proteomes" id="UP000215914"/>
    </source>
</evidence>
<dbReference type="EMBL" id="MNCJ02000324">
    <property type="protein sequence ID" value="KAF5793076.1"/>
    <property type="molecule type" value="Genomic_DNA"/>
</dbReference>
<keyword evidence="1" id="KW-0472">Membrane</keyword>
<reference evidence="2" key="3">
    <citation type="submission" date="2020-06" db="EMBL/GenBank/DDBJ databases">
        <title>Helianthus annuus Genome sequencing and assembly Release 2.</title>
        <authorList>
            <person name="Gouzy J."/>
            <person name="Langlade N."/>
            <person name="Munos S."/>
        </authorList>
    </citation>
    <scope>NUCLEOTIDE SEQUENCE</scope>
    <source>
        <tissue evidence="2">Leaves</tissue>
    </source>
</reference>
<sequence length="126" mass="14479">MPFNTCSKHEAIEMERTKLIMLSWLFIFLFSTQIPSRLAREHEWIEHSKSLVILQESHGLETTTLDDDKEFMKHDMVSLAKGQRGGRGSGGGSINHTPRKNKALVEAPYHMLVLVMLLISCIFYLY</sequence>
<evidence type="ECO:0000313" key="4">
    <source>
        <dbReference type="EMBL" id="OTG16679.1"/>
    </source>
</evidence>
<dbReference type="InParanoid" id="A0A251U0U1"/>
<dbReference type="OrthoDB" id="1793172at2759"/>
<dbReference type="Gramene" id="mRNA:HanXRQr2_Chr09g0413321">
    <property type="protein sequence ID" value="mRNA:HanXRQr2_Chr09g0413321"/>
    <property type="gene ID" value="HanXRQr2_Chr09g0413321"/>
</dbReference>
<evidence type="ECO:0000313" key="3">
    <source>
        <dbReference type="EMBL" id="KAF5793076.1"/>
    </source>
</evidence>
<reference evidence="4" key="2">
    <citation type="submission" date="2017-02" db="EMBL/GenBank/DDBJ databases">
        <title>Sunflower complete genome.</title>
        <authorList>
            <person name="Langlade N."/>
            <person name="Munos S."/>
        </authorList>
    </citation>
    <scope>NUCLEOTIDE SEQUENCE [LARGE SCALE GENOMIC DNA]</scope>
    <source>
        <tissue evidence="4">Leaves</tissue>
    </source>
</reference>
<proteinExistence type="predicted"/>
<organism evidence="4 5">
    <name type="scientific">Helianthus annuus</name>
    <name type="common">Common sunflower</name>
    <dbReference type="NCBI Taxonomy" id="4232"/>
    <lineage>
        <taxon>Eukaryota</taxon>
        <taxon>Viridiplantae</taxon>
        <taxon>Streptophyta</taxon>
        <taxon>Embryophyta</taxon>
        <taxon>Tracheophyta</taxon>
        <taxon>Spermatophyta</taxon>
        <taxon>Magnoliopsida</taxon>
        <taxon>eudicotyledons</taxon>
        <taxon>Gunneridae</taxon>
        <taxon>Pentapetalae</taxon>
        <taxon>asterids</taxon>
        <taxon>campanulids</taxon>
        <taxon>Asterales</taxon>
        <taxon>Asteraceae</taxon>
        <taxon>Asteroideae</taxon>
        <taxon>Heliantheae alliance</taxon>
        <taxon>Heliantheae</taxon>
        <taxon>Helianthus</taxon>
    </lineage>
</organism>
<keyword evidence="1" id="KW-1133">Transmembrane helix</keyword>
<accession>A0A251U0U1</accession>
<dbReference type="EMBL" id="MNCJ02000324">
    <property type="protein sequence ID" value="KAF5793073.1"/>
    <property type="molecule type" value="Genomic_DNA"/>
</dbReference>
<dbReference type="Gramene" id="mRNA:HanXRQr2_Chr09g0413351">
    <property type="protein sequence ID" value="mRNA:HanXRQr2_Chr09g0413351"/>
    <property type="gene ID" value="HanXRQr2_Chr09g0413351"/>
</dbReference>
<dbReference type="Proteomes" id="UP000215914">
    <property type="component" value="Chromosome 9"/>
</dbReference>
<name>A0A251U0U1_HELAN</name>
<reference evidence="2 5" key="1">
    <citation type="journal article" date="2017" name="Nature">
        <title>The sunflower genome provides insights into oil metabolism, flowering and Asterid evolution.</title>
        <authorList>
            <person name="Badouin H."/>
            <person name="Gouzy J."/>
            <person name="Grassa C.J."/>
            <person name="Murat F."/>
            <person name="Staton S.E."/>
            <person name="Cottret L."/>
            <person name="Lelandais-Briere C."/>
            <person name="Owens G.L."/>
            <person name="Carrere S."/>
            <person name="Mayjonade B."/>
            <person name="Legrand L."/>
            <person name="Gill N."/>
            <person name="Kane N.C."/>
            <person name="Bowers J.E."/>
            <person name="Hubner S."/>
            <person name="Bellec A."/>
            <person name="Berard A."/>
            <person name="Berges H."/>
            <person name="Blanchet N."/>
            <person name="Boniface M.C."/>
            <person name="Brunel D."/>
            <person name="Catrice O."/>
            <person name="Chaidir N."/>
            <person name="Claudel C."/>
            <person name="Donnadieu C."/>
            <person name="Faraut T."/>
            <person name="Fievet G."/>
            <person name="Helmstetter N."/>
            <person name="King M."/>
            <person name="Knapp S.J."/>
            <person name="Lai Z."/>
            <person name="Le Paslier M.C."/>
            <person name="Lippi Y."/>
            <person name="Lorenzon L."/>
            <person name="Mandel J.R."/>
            <person name="Marage G."/>
            <person name="Marchand G."/>
            <person name="Marquand E."/>
            <person name="Bret-Mestries E."/>
            <person name="Morien E."/>
            <person name="Nambeesan S."/>
            <person name="Nguyen T."/>
            <person name="Pegot-Espagnet P."/>
            <person name="Pouilly N."/>
            <person name="Raftis F."/>
            <person name="Sallet E."/>
            <person name="Schiex T."/>
            <person name="Thomas J."/>
            <person name="Vandecasteele C."/>
            <person name="Vares D."/>
            <person name="Vear F."/>
            <person name="Vautrin S."/>
            <person name="Crespi M."/>
            <person name="Mangin B."/>
            <person name="Burke J.M."/>
            <person name="Salse J."/>
            <person name="Munos S."/>
            <person name="Vincourt P."/>
            <person name="Rieseberg L.H."/>
            <person name="Langlade N.B."/>
        </authorList>
    </citation>
    <scope>NUCLEOTIDE SEQUENCE [LARGE SCALE GENOMIC DNA]</scope>
    <source>
        <strain evidence="5">cv. SF193</strain>
        <tissue evidence="2">Leaves</tissue>
    </source>
</reference>
<evidence type="ECO:0000313" key="2">
    <source>
        <dbReference type="EMBL" id="KAF5793073.1"/>
    </source>
</evidence>
<dbReference type="EMBL" id="CM007898">
    <property type="protein sequence ID" value="OTG16679.1"/>
    <property type="molecule type" value="Genomic_DNA"/>
</dbReference>
<gene>
    <name evidence="4" type="ORF">HannXRQ_Chr09g0274051</name>
    <name evidence="2" type="ORF">HanXRQr2_Chr09g0413321</name>
    <name evidence="3" type="ORF">HanXRQr2_Chr09g0413351</name>
</gene>
<keyword evidence="5" id="KW-1185">Reference proteome</keyword>
<dbReference type="AlphaFoldDB" id="A0A251U0U1"/>
<evidence type="ECO:0000256" key="1">
    <source>
        <dbReference type="SAM" id="Phobius"/>
    </source>
</evidence>
<protein>
    <submittedName>
        <fullName evidence="4">Uncharacterized protein</fullName>
    </submittedName>
</protein>